<reference evidence="6" key="3">
    <citation type="submission" date="2025-09" db="UniProtKB">
        <authorList>
            <consortium name="Ensembl"/>
        </authorList>
    </citation>
    <scope>IDENTIFICATION</scope>
    <source>
        <strain evidence="6">Guanapo</strain>
    </source>
</reference>
<dbReference type="Bgee" id="ENSPREG00000014077">
    <property type="expression patterns" value="Expressed in head"/>
</dbReference>
<feature type="transmembrane region" description="Helical" evidence="5">
    <location>
        <begin position="313"/>
        <end position="332"/>
    </location>
</feature>
<dbReference type="Ensembl" id="ENSPRET00000021032.1">
    <property type="protein sequence ID" value="ENSPREP00000020811.1"/>
    <property type="gene ID" value="ENSPREG00000014077.1"/>
</dbReference>
<keyword evidence="7" id="KW-1185">Reference proteome</keyword>
<sequence>MIQLEQKIKPHFTVTSNVPVYDHKNEGGFTPLVGSGPFCSVLVGSAGFWSVLLGSAGFWSGCSGGLIVLFPLQVYEAVRWVQLLMASFSIVGSGSIIFLIIPRLGQTPELQPLFQLSVADLLLAACWLIGAILYSQRCDHLSVLCYNLHTVEQVLYMASFFFTLNYVWNLYTLTREKFNSCFSGYSIQFSNTMSLKAKMIAVLSSLVPALLMVPVFVQGNVGHCQVNFSEPYRCLLMHTGALFLRPDQQQLSRSCSFLHTYQIGVFLSSFLLTLLGITVLVVKARCVYRRAVTSSGYLGNEQRALFRVMDLRMLLYPLVFVFCWGPAVALAFMRVAKPSTGHGVAGVCLYISEAFTSASQGFLNCLVYGWTRLHLRRAGLSFFSRDVDTQTPLLRSQQTRSYLT</sequence>
<dbReference type="Gene3D" id="1.20.1070.10">
    <property type="entry name" value="Rhodopsin 7-helix transmembrane proteins"/>
    <property type="match status" value="1"/>
</dbReference>
<dbReference type="PANTHER" id="PTHR23112:SF0">
    <property type="entry name" value="TRANSMEMBRANE PROTEIN 116"/>
    <property type="match status" value="1"/>
</dbReference>
<dbReference type="SUPFAM" id="SSF81321">
    <property type="entry name" value="Family A G protein-coupled receptor-like"/>
    <property type="match status" value="1"/>
</dbReference>
<feature type="transmembrane region" description="Helical" evidence="5">
    <location>
        <begin position="113"/>
        <end position="134"/>
    </location>
</feature>
<proteinExistence type="predicted"/>
<reference evidence="6" key="2">
    <citation type="submission" date="2025-08" db="UniProtKB">
        <authorList>
            <consortium name="Ensembl"/>
        </authorList>
    </citation>
    <scope>IDENTIFICATION</scope>
    <source>
        <strain evidence="6">Guanapo</strain>
    </source>
</reference>
<feature type="transmembrane region" description="Helical" evidence="5">
    <location>
        <begin position="80"/>
        <end position="101"/>
    </location>
</feature>
<feature type="transmembrane region" description="Helical" evidence="5">
    <location>
        <begin position="344"/>
        <end position="367"/>
    </location>
</feature>
<evidence type="ECO:0000256" key="4">
    <source>
        <dbReference type="ARBA" id="ARBA00023136"/>
    </source>
</evidence>
<evidence type="ECO:0000313" key="7">
    <source>
        <dbReference type="Proteomes" id="UP000242638"/>
    </source>
</evidence>
<organism evidence="6 7">
    <name type="scientific">Poecilia reticulata</name>
    <name type="common">Guppy</name>
    <name type="synonym">Acanthophacelus reticulatus</name>
    <dbReference type="NCBI Taxonomy" id="8081"/>
    <lineage>
        <taxon>Eukaryota</taxon>
        <taxon>Metazoa</taxon>
        <taxon>Chordata</taxon>
        <taxon>Craniata</taxon>
        <taxon>Vertebrata</taxon>
        <taxon>Euteleostomi</taxon>
        <taxon>Actinopterygii</taxon>
        <taxon>Neopterygii</taxon>
        <taxon>Teleostei</taxon>
        <taxon>Neoteleostei</taxon>
        <taxon>Acanthomorphata</taxon>
        <taxon>Ovalentaria</taxon>
        <taxon>Atherinomorphae</taxon>
        <taxon>Cyprinodontiformes</taxon>
        <taxon>Poeciliidae</taxon>
        <taxon>Poeciliinae</taxon>
        <taxon>Poecilia</taxon>
    </lineage>
</organism>
<keyword evidence="3 5" id="KW-1133">Transmembrane helix</keyword>
<dbReference type="PANTHER" id="PTHR23112">
    <property type="entry name" value="G PROTEIN-COUPLED RECEPTOR 157-RELATED"/>
    <property type="match status" value="1"/>
</dbReference>
<dbReference type="STRING" id="8081.ENSPREP00000020811"/>
<evidence type="ECO:0000256" key="3">
    <source>
        <dbReference type="ARBA" id="ARBA00022989"/>
    </source>
</evidence>
<evidence type="ECO:0000313" key="6">
    <source>
        <dbReference type="Ensembl" id="ENSPREP00000020811.1"/>
    </source>
</evidence>
<evidence type="ECO:0000256" key="1">
    <source>
        <dbReference type="ARBA" id="ARBA00004141"/>
    </source>
</evidence>
<keyword evidence="4 5" id="KW-0472">Membrane</keyword>
<dbReference type="GeneTree" id="ENSGT00390000003209"/>
<dbReference type="GO" id="GO:0004930">
    <property type="term" value="F:G protein-coupled receptor activity"/>
    <property type="evidence" value="ECO:0007669"/>
    <property type="project" value="TreeGrafter"/>
</dbReference>
<dbReference type="OMA" id="YTISYIW"/>
<feature type="transmembrane region" description="Helical" evidence="5">
    <location>
        <begin position="261"/>
        <end position="282"/>
    </location>
</feature>
<feature type="transmembrane region" description="Helical" evidence="5">
    <location>
        <begin position="154"/>
        <end position="174"/>
    </location>
</feature>
<comment type="subcellular location">
    <subcellularLocation>
        <location evidence="1">Membrane</location>
        <topology evidence="1">Multi-pass membrane protein</topology>
    </subcellularLocation>
</comment>
<dbReference type="Proteomes" id="UP000242638">
    <property type="component" value="Unassembled WGS sequence"/>
</dbReference>
<evidence type="ECO:0000256" key="2">
    <source>
        <dbReference type="ARBA" id="ARBA00022692"/>
    </source>
</evidence>
<feature type="transmembrane region" description="Helical" evidence="5">
    <location>
        <begin position="195"/>
        <end position="217"/>
    </location>
</feature>
<dbReference type="GO" id="GO:0007189">
    <property type="term" value="P:adenylate cyclase-activating G protein-coupled receptor signaling pathway"/>
    <property type="evidence" value="ECO:0007669"/>
    <property type="project" value="TreeGrafter"/>
</dbReference>
<feature type="transmembrane region" description="Helical" evidence="5">
    <location>
        <begin position="56"/>
        <end position="74"/>
    </location>
</feature>
<keyword evidence="2 5" id="KW-0812">Transmembrane</keyword>
<protein>
    <submittedName>
        <fullName evidence="6">Transmembrane protein 116-like</fullName>
    </submittedName>
</protein>
<dbReference type="AlphaFoldDB" id="A0A3P9PFY4"/>
<dbReference type="GO" id="GO:0005886">
    <property type="term" value="C:plasma membrane"/>
    <property type="evidence" value="ECO:0007669"/>
    <property type="project" value="TreeGrafter"/>
</dbReference>
<accession>A0A3P9PFY4</accession>
<name>A0A3P9PFY4_POERE</name>
<reference evidence="7" key="1">
    <citation type="submission" date="2013-11" db="EMBL/GenBank/DDBJ databases">
        <title>The genomic landscape of the Guanapo guppy.</title>
        <authorList>
            <person name="Kuenstner A."/>
            <person name="Dreyer C."/>
        </authorList>
    </citation>
    <scope>NUCLEOTIDE SEQUENCE</scope>
    <source>
        <strain evidence="7">Guanapo</strain>
    </source>
</reference>
<evidence type="ECO:0000256" key="5">
    <source>
        <dbReference type="SAM" id="Phobius"/>
    </source>
</evidence>